<dbReference type="STRING" id="36166.T1GFD7"/>
<keyword evidence="8" id="KW-1185">Reference proteome</keyword>
<dbReference type="Proteomes" id="UP000015102">
    <property type="component" value="Unassembled WGS sequence"/>
</dbReference>
<evidence type="ECO:0000256" key="4">
    <source>
        <dbReference type="ARBA" id="ARBA00023136"/>
    </source>
</evidence>
<dbReference type="PROSITE" id="PS00232">
    <property type="entry name" value="CADHERIN_1"/>
    <property type="match status" value="1"/>
</dbReference>
<proteinExistence type="predicted"/>
<dbReference type="PANTHER" id="PTHR24027:SF438">
    <property type="entry name" value="CADHERIN 23"/>
    <property type="match status" value="1"/>
</dbReference>
<protein>
    <recommendedName>
        <fullName evidence="6">Cadherin domain-containing protein</fullName>
    </recommendedName>
</protein>
<name>T1GFD7_MEGSC</name>
<dbReference type="InterPro" id="IPR002126">
    <property type="entry name" value="Cadherin-like_dom"/>
</dbReference>
<feature type="domain" description="Cadherin" evidence="6">
    <location>
        <begin position="82"/>
        <end position="179"/>
    </location>
</feature>
<dbReference type="GO" id="GO:0005509">
    <property type="term" value="F:calcium ion binding"/>
    <property type="evidence" value="ECO:0007669"/>
    <property type="project" value="UniProtKB-UniRule"/>
</dbReference>
<dbReference type="EMBL" id="CAQQ02394941">
    <property type="status" value="NOT_ANNOTATED_CDS"/>
    <property type="molecule type" value="Genomic_DNA"/>
</dbReference>
<dbReference type="InterPro" id="IPR039808">
    <property type="entry name" value="Cadherin"/>
</dbReference>
<keyword evidence="3 5" id="KW-0106">Calcium</keyword>
<evidence type="ECO:0000313" key="7">
    <source>
        <dbReference type="EnsemblMetazoa" id="MESCA002076-PA"/>
    </source>
</evidence>
<reference evidence="7" key="2">
    <citation type="submission" date="2015-06" db="UniProtKB">
        <authorList>
            <consortium name="EnsemblMetazoa"/>
        </authorList>
    </citation>
    <scope>IDENTIFICATION</scope>
</reference>
<evidence type="ECO:0000256" key="2">
    <source>
        <dbReference type="ARBA" id="ARBA00022737"/>
    </source>
</evidence>
<dbReference type="GO" id="GO:0031175">
    <property type="term" value="P:neuron projection development"/>
    <property type="evidence" value="ECO:0007669"/>
    <property type="project" value="TreeGrafter"/>
</dbReference>
<dbReference type="EMBL" id="CAQQ02394942">
    <property type="status" value="NOT_ANNOTATED_CDS"/>
    <property type="molecule type" value="Genomic_DNA"/>
</dbReference>
<dbReference type="SMART" id="SM00112">
    <property type="entry name" value="CA"/>
    <property type="match status" value="1"/>
</dbReference>
<dbReference type="Gene3D" id="2.60.40.60">
    <property type="entry name" value="Cadherins"/>
    <property type="match status" value="3"/>
</dbReference>
<dbReference type="Pfam" id="PF00028">
    <property type="entry name" value="Cadherin"/>
    <property type="match status" value="1"/>
</dbReference>
<evidence type="ECO:0000256" key="5">
    <source>
        <dbReference type="PROSITE-ProRule" id="PRU00043"/>
    </source>
</evidence>
<dbReference type="PRINTS" id="PR00205">
    <property type="entry name" value="CADHERIN"/>
</dbReference>
<dbReference type="GO" id="GO:0016342">
    <property type="term" value="C:catenin complex"/>
    <property type="evidence" value="ECO:0007669"/>
    <property type="project" value="TreeGrafter"/>
</dbReference>
<dbReference type="EnsemblMetazoa" id="MESCA002076-RA">
    <property type="protein sequence ID" value="MESCA002076-PA"/>
    <property type="gene ID" value="MESCA002076"/>
</dbReference>
<dbReference type="GO" id="GO:0016477">
    <property type="term" value="P:cell migration"/>
    <property type="evidence" value="ECO:0007669"/>
    <property type="project" value="TreeGrafter"/>
</dbReference>
<accession>T1GFD7</accession>
<dbReference type="InterPro" id="IPR015919">
    <property type="entry name" value="Cadherin-like_sf"/>
</dbReference>
<dbReference type="GO" id="GO:0008013">
    <property type="term" value="F:beta-catenin binding"/>
    <property type="evidence" value="ECO:0007669"/>
    <property type="project" value="TreeGrafter"/>
</dbReference>
<evidence type="ECO:0000259" key="6">
    <source>
        <dbReference type="PROSITE" id="PS50268"/>
    </source>
</evidence>
<dbReference type="HOGENOM" id="CLU_1043120_0_0_1"/>
<evidence type="ECO:0000256" key="1">
    <source>
        <dbReference type="ARBA" id="ARBA00004370"/>
    </source>
</evidence>
<keyword evidence="2" id="KW-0677">Repeat</keyword>
<dbReference type="CDD" id="cd11304">
    <property type="entry name" value="Cadherin_repeat"/>
    <property type="match status" value="1"/>
</dbReference>
<dbReference type="PANTHER" id="PTHR24027">
    <property type="entry name" value="CADHERIN-23"/>
    <property type="match status" value="1"/>
</dbReference>
<comment type="subcellular location">
    <subcellularLocation>
        <location evidence="1">Membrane</location>
    </subcellularLocation>
</comment>
<evidence type="ECO:0000313" key="8">
    <source>
        <dbReference type="Proteomes" id="UP000015102"/>
    </source>
</evidence>
<evidence type="ECO:0000256" key="3">
    <source>
        <dbReference type="ARBA" id="ARBA00022837"/>
    </source>
</evidence>
<reference evidence="8" key="1">
    <citation type="submission" date="2013-02" db="EMBL/GenBank/DDBJ databases">
        <authorList>
            <person name="Hughes D."/>
        </authorList>
    </citation>
    <scope>NUCLEOTIDE SEQUENCE</scope>
    <source>
        <strain>Durham</strain>
        <strain evidence="8">NC isolate 2 -- Noor lab</strain>
    </source>
</reference>
<dbReference type="AlphaFoldDB" id="T1GFD7"/>
<dbReference type="PROSITE" id="PS50268">
    <property type="entry name" value="CADHERIN_2"/>
    <property type="match status" value="1"/>
</dbReference>
<dbReference type="GO" id="GO:0007156">
    <property type="term" value="P:homophilic cell adhesion via plasma membrane adhesion molecules"/>
    <property type="evidence" value="ECO:0007669"/>
    <property type="project" value="InterPro"/>
</dbReference>
<keyword evidence="4" id="KW-0472">Membrane</keyword>
<sequence>MEDKVFVLRDVFKYFFFEMCCASALVVPNSGYGTDKFEMVRNGDGTGSLKIIQALDFEDPLQSDGFRFRIKVNDKGGKDDIDEDGHINFYHTAFSWVVVKLRDINDNEPVFDRKRKSDPDRYFAINQDGVVTVARELDHEKQTKHVLKILAIDDGLPPKTSTATLTINVQDINDNAPTFMQEYRPVLPEHVPPRKILDILAVDKDERPKGNAGPFTFKLDPNADGVIRTGFRIEQVQKQNSKALKYKEEIERQDLANGETVFTNVVF</sequence>
<dbReference type="InterPro" id="IPR020894">
    <property type="entry name" value="Cadherin_CS"/>
</dbReference>
<organism evidence="7 8">
    <name type="scientific">Megaselia scalaris</name>
    <name type="common">Humpbacked fly</name>
    <name type="synonym">Phora scalaris</name>
    <dbReference type="NCBI Taxonomy" id="36166"/>
    <lineage>
        <taxon>Eukaryota</taxon>
        <taxon>Metazoa</taxon>
        <taxon>Ecdysozoa</taxon>
        <taxon>Arthropoda</taxon>
        <taxon>Hexapoda</taxon>
        <taxon>Insecta</taxon>
        <taxon>Pterygota</taxon>
        <taxon>Neoptera</taxon>
        <taxon>Endopterygota</taxon>
        <taxon>Diptera</taxon>
        <taxon>Brachycera</taxon>
        <taxon>Muscomorpha</taxon>
        <taxon>Platypezoidea</taxon>
        <taxon>Phoridae</taxon>
        <taxon>Megaseliini</taxon>
        <taxon>Megaselia</taxon>
    </lineage>
</organism>
<dbReference type="GO" id="GO:0045296">
    <property type="term" value="F:cadherin binding"/>
    <property type="evidence" value="ECO:0007669"/>
    <property type="project" value="TreeGrafter"/>
</dbReference>
<dbReference type="SUPFAM" id="SSF49313">
    <property type="entry name" value="Cadherin-like"/>
    <property type="match status" value="2"/>
</dbReference>